<dbReference type="Proteomes" id="UP000262583">
    <property type="component" value="Chromosome"/>
</dbReference>
<organism evidence="9 10">
    <name type="scientific">Sumerlaea chitinivorans</name>
    <dbReference type="NCBI Taxonomy" id="2250252"/>
    <lineage>
        <taxon>Bacteria</taxon>
        <taxon>Candidatus Sumerlaeota</taxon>
        <taxon>Candidatus Sumerlaeia</taxon>
        <taxon>Candidatus Sumerlaeales</taxon>
        <taxon>Candidatus Sumerlaeaceae</taxon>
        <taxon>Candidatus Sumerlaea</taxon>
    </lineage>
</organism>
<evidence type="ECO:0000256" key="8">
    <source>
        <dbReference type="HAMAP-Rule" id="MF_00248"/>
    </source>
</evidence>
<dbReference type="GO" id="GO:0005839">
    <property type="term" value="C:proteasome core complex"/>
    <property type="evidence" value="ECO:0007669"/>
    <property type="project" value="InterPro"/>
</dbReference>
<comment type="subunit">
    <text evidence="8">A double ring-shaped homohexamer of HslV is capped on each side by a ring-shaped HslU homohexamer. The assembly of the HslU/HslV complex is dependent on binding of ATP.</text>
</comment>
<keyword evidence="4 8" id="KW-0645">Protease</keyword>
<keyword evidence="8" id="KW-0888">Threonine protease</keyword>
<dbReference type="PROSITE" id="PS51476">
    <property type="entry name" value="PROTEASOME_BETA_2"/>
    <property type="match status" value="1"/>
</dbReference>
<comment type="activity regulation">
    <text evidence="8">Allosterically activated by HslU binding.</text>
</comment>
<evidence type="ECO:0000256" key="5">
    <source>
        <dbReference type="ARBA" id="ARBA00022723"/>
    </source>
</evidence>
<dbReference type="PANTHER" id="PTHR32194">
    <property type="entry name" value="METALLOPROTEASE TLDD"/>
    <property type="match status" value="1"/>
</dbReference>
<dbReference type="EMBL" id="CP030759">
    <property type="protein sequence ID" value="AXA37260.1"/>
    <property type="molecule type" value="Genomic_DNA"/>
</dbReference>
<dbReference type="PIRSF" id="PIRSF039093">
    <property type="entry name" value="HslV"/>
    <property type="match status" value="1"/>
</dbReference>
<comment type="subcellular location">
    <subcellularLocation>
        <location evidence="1 8">Cytoplasm</location>
    </subcellularLocation>
</comment>
<evidence type="ECO:0000256" key="4">
    <source>
        <dbReference type="ARBA" id="ARBA00022670"/>
    </source>
</evidence>
<evidence type="ECO:0000256" key="1">
    <source>
        <dbReference type="ARBA" id="ARBA00004496"/>
    </source>
</evidence>
<dbReference type="PANTHER" id="PTHR32194:SF0">
    <property type="entry name" value="ATP-DEPENDENT PROTEASE SUBUNIT HSLV"/>
    <property type="match status" value="1"/>
</dbReference>
<dbReference type="NCBIfam" id="NF003964">
    <property type="entry name" value="PRK05456.1"/>
    <property type="match status" value="1"/>
</dbReference>
<keyword evidence="6 8" id="KW-0378">Hydrolase</keyword>
<sequence length="181" mass="19787">MDQPIQFHATTILAVRRNGQTAVAGDGQVTLGNTVMKSRARKVRRIYDGRILCGFAGAAADAFALFDRLEARVQEFHGNLLRAAVEVAKDWRLDKYLRRLEAMLVAADRDHLLLLSGTGEIIEPDDDILAIGSGGPYALAAARALRAHTELSAKEIAQEAMRIAAGLCIYTNEELIIETLE</sequence>
<reference evidence="9 10" key="1">
    <citation type="submission" date="2018-05" db="EMBL/GenBank/DDBJ databases">
        <title>A metagenomic window into the 2 km-deep terrestrial subsurface aquifer revealed taxonomically and functionally diverse microbial community comprising novel uncultured bacterial lineages.</title>
        <authorList>
            <person name="Kadnikov V.V."/>
            <person name="Mardanov A.V."/>
            <person name="Beletsky A.V."/>
            <person name="Banks D."/>
            <person name="Pimenov N.V."/>
            <person name="Frank Y.A."/>
            <person name="Karnachuk O.V."/>
            <person name="Ravin N.V."/>
        </authorList>
    </citation>
    <scope>NUCLEOTIDE SEQUENCE [LARGE SCALE GENOMIC DNA]</scope>
    <source>
        <strain evidence="9">BY</strain>
    </source>
</reference>
<comment type="similarity">
    <text evidence="2 8">Belongs to the peptidase T1B family. HslV subfamily.</text>
</comment>
<feature type="active site" evidence="8">
    <location>
        <position position="10"/>
    </location>
</feature>
<gene>
    <name evidence="8" type="primary">hslV</name>
    <name evidence="9" type="ORF">BRCON_2503</name>
</gene>
<dbReference type="NCBIfam" id="TIGR03692">
    <property type="entry name" value="ATP_dep_HslV"/>
    <property type="match status" value="1"/>
</dbReference>
<comment type="function">
    <text evidence="8">Protease subunit of a proteasome-like degradation complex believed to be a general protein degrading machinery.</text>
</comment>
<dbReference type="EC" id="3.4.25.2" evidence="8"/>
<dbReference type="InterPro" id="IPR023333">
    <property type="entry name" value="Proteasome_suB-type"/>
</dbReference>
<dbReference type="GO" id="GO:0009376">
    <property type="term" value="C:HslUV protease complex"/>
    <property type="evidence" value="ECO:0007669"/>
    <property type="project" value="UniProtKB-UniRule"/>
</dbReference>
<dbReference type="InterPro" id="IPR022281">
    <property type="entry name" value="ATP-dep_Prtase_HsIV_su"/>
</dbReference>
<dbReference type="KEGG" id="schv:BRCON_2503"/>
<dbReference type="Gene3D" id="3.60.20.10">
    <property type="entry name" value="Glutamine Phosphoribosylpyrophosphate, subunit 1, domain 1"/>
    <property type="match status" value="1"/>
</dbReference>
<keyword evidence="7 8" id="KW-0915">Sodium</keyword>
<dbReference type="InterPro" id="IPR029055">
    <property type="entry name" value="Ntn_hydrolases_N"/>
</dbReference>
<dbReference type="HAMAP" id="MF_00248">
    <property type="entry name" value="HslV"/>
    <property type="match status" value="1"/>
</dbReference>
<evidence type="ECO:0000256" key="3">
    <source>
        <dbReference type="ARBA" id="ARBA00022490"/>
    </source>
</evidence>
<dbReference type="GO" id="GO:0051603">
    <property type="term" value="P:proteolysis involved in protein catabolic process"/>
    <property type="evidence" value="ECO:0007669"/>
    <property type="project" value="InterPro"/>
</dbReference>
<dbReference type="GO" id="GO:0004298">
    <property type="term" value="F:threonine-type endopeptidase activity"/>
    <property type="evidence" value="ECO:0007669"/>
    <property type="project" value="UniProtKB-KW"/>
</dbReference>
<name>A0A2Z4Y7Q3_SUMC1</name>
<dbReference type="AlphaFoldDB" id="A0A2Z4Y7Q3"/>
<feature type="binding site" evidence="8">
    <location>
        <position position="168"/>
    </location>
    <ligand>
        <name>Na(+)</name>
        <dbReference type="ChEBI" id="CHEBI:29101"/>
    </ligand>
</feature>
<accession>A0A2Z4Y7Q3</accession>
<feature type="binding site" evidence="8">
    <location>
        <position position="171"/>
    </location>
    <ligand>
        <name>Na(+)</name>
        <dbReference type="ChEBI" id="CHEBI:29101"/>
    </ligand>
</feature>
<dbReference type="Pfam" id="PF00227">
    <property type="entry name" value="Proteasome"/>
    <property type="match status" value="1"/>
</dbReference>
<protein>
    <recommendedName>
        <fullName evidence="8">ATP-dependent protease subunit HslV</fullName>
        <ecNumber evidence="8">3.4.25.2</ecNumber>
    </recommendedName>
</protein>
<evidence type="ECO:0000256" key="7">
    <source>
        <dbReference type="ARBA" id="ARBA00023053"/>
    </source>
</evidence>
<keyword evidence="8" id="KW-0021">Allosteric enzyme</keyword>
<evidence type="ECO:0000256" key="6">
    <source>
        <dbReference type="ARBA" id="ARBA00022801"/>
    </source>
</evidence>
<comment type="catalytic activity">
    <reaction evidence="8">
        <text>ATP-dependent cleavage of peptide bonds with broad specificity.</text>
        <dbReference type="EC" id="3.4.25.2"/>
    </reaction>
</comment>
<evidence type="ECO:0000313" key="10">
    <source>
        <dbReference type="Proteomes" id="UP000262583"/>
    </source>
</evidence>
<dbReference type="SUPFAM" id="SSF56235">
    <property type="entry name" value="N-terminal nucleophile aminohydrolases (Ntn hydrolases)"/>
    <property type="match status" value="1"/>
</dbReference>
<dbReference type="GO" id="GO:0046872">
    <property type="term" value="F:metal ion binding"/>
    <property type="evidence" value="ECO:0007669"/>
    <property type="project" value="UniProtKB-KW"/>
</dbReference>
<evidence type="ECO:0000256" key="2">
    <source>
        <dbReference type="ARBA" id="ARBA00006053"/>
    </source>
</evidence>
<keyword evidence="5 8" id="KW-0479">Metal-binding</keyword>
<feature type="binding site" evidence="8">
    <location>
        <position position="165"/>
    </location>
    <ligand>
        <name>Na(+)</name>
        <dbReference type="ChEBI" id="CHEBI:29101"/>
    </ligand>
</feature>
<proteinExistence type="inferred from homology"/>
<dbReference type="InterPro" id="IPR001353">
    <property type="entry name" value="Proteasome_sua/b"/>
</dbReference>
<keyword evidence="3 8" id="KW-0963">Cytoplasm</keyword>
<evidence type="ECO:0000313" key="9">
    <source>
        <dbReference type="EMBL" id="AXA37260.1"/>
    </source>
</evidence>